<dbReference type="EMBL" id="JOJR01000891">
    <property type="protein sequence ID" value="RCN33610.1"/>
    <property type="molecule type" value="Genomic_DNA"/>
</dbReference>
<dbReference type="STRING" id="29170.A0A368FS03"/>
<accession>A0A368FS03</accession>
<dbReference type="Proteomes" id="UP000252519">
    <property type="component" value="Unassembled WGS sequence"/>
</dbReference>
<keyword evidence="3 7" id="KW-1133">Transmembrane helix</keyword>
<dbReference type="GO" id="GO:0007224">
    <property type="term" value="P:smoothened signaling pathway"/>
    <property type="evidence" value="ECO:0007669"/>
    <property type="project" value="TreeGrafter"/>
</dbReference>
<keyword evidence="2 7" id="KW-0812">Transmembrane</keyword>
<comment type="similarity">
    <text evidence="6">Belongs to the dispatched family.</text>
</comment>
<evidence type="ECO:0000256" key="5">
    <source>
        <dbReference type="ARBA" id="ARBA00023180"/>
    </source>
</evidence>
<dbReference type="SUPFAM" id="SSF82866">
    <property type="entry name" value="Multidrug efflux transporter AcrB transmembrane domain"/>
    <property type="match status" value="1"/>
</dbReference>
<dbReference type="OrthoDB" id="193905at2759"/>
<feature type="transmembrane region" description="Helical" evidence="7">
    <location>
        <begin position="114"/>
        <end position="135"/>
    </location>
</feature>
<dbReference type="Gene3D" id="1.20.1640.10">
    <property type="entry name" value="Multidrug efflux transporter AcrB transmembrane domain"/>
    <property type="match status" value="1"/>
</dbReference>
<keyword evidence="5" id="KW-0325">Glycoprotein</keyword>
<evidence type="ECO:0000256" key="7">
    <source>
        <dbReference type="SAM" id="Phobius"/>
    </source>
</evidence>
<dbReference type="Pfam" id="PF12349">
    <property type="entry name" value="Sterol-sensing"/>
    <property type="match status" value="1"/>
</dbReference>
<dbReference type="GO" id="GO:0022857">
    <property type="term" value="F:transmembrane transporter activity"/>
    <property type="evidence" value="ECO:0007669"/>
    <property type="project" value="TreeGrafter"/>
</dbReference>
<dbReference type="PANTHER" id="PTHR45951">
    <property type="entry name" value="PROTEIN DISPATCHED-RELATED"/>
    <property type="match status" value="1"/>
</dbReference>
<feature type="transmembrane region" description="Helical" evidence="7">
    <location>
        <begin position="39"/>
        <end position="59"/>
    </location>
</feature>
<evidence type="ECO:0000256" key="3">
    <source>
        <dbReference type="ARBA" id="ARBA00022989"/>
    </source>
</evidence>
<gene>
    <name evidence="9" type="ORF">ANCCAN_20554</name>
</gene>
<keyword evidence="4 7" id="KW-0472">Membrane</keyword>
<sequence>MDVKRDRLLPAAMSDSLLALLAAGVVALVVALHSRSLTYAIAVFAVLGLSVLGSFPPLIAPVTGSLAFYSLFTSDFPLLNLVIFVLLIAVGTDDAFLLFSHFPEDLDEESFHECLAHTSSTMFLTSFSTAVPFFVNIASNVVVFRCFGLFAGVTILINYFLIVSLLPAFLILQRRYSFLFLQIAVHFEQFA</sequence>
<evidence type="ECO:0000256" key="1">
    <source>
        <dbReference type="ARBA" id="ARBA00004141"/>
    </source>
</evidence>
<reference evidence="9 10" key="1">
    <citation type="submission" date="2014-10" db="EMBL/GenBank/DDBJ databases">
        <title>Draft genome of the hookworm Ancylostoma caninum.</title>
        <authorList>
            <person name="Mitreva M."/>
        </authorList>
    </citation>
    <scope>NUCLEOTIDE SEQUENCE [LARGE SCALE GENOMIC DNA]</scope>
    <source>
        <strain evidence="9 10">Baltimore</strain>
    </source>
</reference>
<comment type="subcellular location">
    <subcellularLocation>
        <location evidence="1">Membrane</location>
        <topology evidence="1">Multi-pass membrane protein</topology>
    </subcellularLocation>
</comment>
<feature type="transmembrane region" description="Helical" evidence="7">
    <location>
        <begin position="12"/>
        <end position="32"/>
    </location>
</feature>
<protein>
    <recommendedName>
        <fullName evidence="8">SSD domain-containing protein</fullName>
    </recommendedName>
</protein>
<dbReference type="AlphaFoldDB" id="A0A368FS03"/>
<dbReference type="InterPro" id="IPR000731">
    <property type="entry name" value="SSD"/>
</dbReference>
<keyword evidence="10" id="KW-1185">Reference proteome</keyword>
<proteinExistence type="inferred from homology"/>
<comment type="caution">
    <text evidence="9">The sequence shown here is derived from an EMBL/GenBank/DDBJ whole genome shotgun (WGS) entry which is preliminary data.</text>
</comment>
<dbReference type="InterPro" id="IPR052081">
    <property type="entry name" value="Dispatched_Hh_regulator"/>
</dbReference>
<evidence type="ECO:0000313" key="10">
    <source>
        <dbReference type="Proteomes" id="UP000252519"/>
    </source>
</evidence>
<dbReference type="PANTHER" id="PTHR45951:SF8">
    <property type="entry name" value="CHE-14 PROTEIN"/>
    <property type="match status" value="1"/>
</dbReference>
<evidence type="ECO:0000259" key="8">
    <source>
        <dbReference type="PROSITE" id="PS50156"/>
    </source>
</evidence>
<feature type="transmembrane region" description="Helical" evidence="7">
    <location>
        <begin position="79"/>
        <end position="102"/>
    </location>
</feature>
<dbReference type="PROSITE" id="PS50156">
    <property type="entry name" value="SSD"/>
    <property type="match status" value="1"/>
</dbReference>
<dbReference type="InterPro" id="IPR053958">
    <property type="entry name" value="HMGCR/SNAP/NPC1-like_SSD"/>
</dbReference>
<evidence type="ECO:0000256" key="2">
    <source>
        <dbReference type="ARBA" id="ARBA00022692"/>
    </source>
</evidence>
<dbReference type="GO" id="GO:0016020">
    <property type="term" value="C:membrane"/>
    <property type="evidence" value="ECO:0007669"/>
    <property type="project" value="UniProtKB-SubCell"/>
</dbReference>
<evidence type="ECO:0000313" key="9">
    <source>
        <dbReference type="EMBL" id="RCN33610.1"/>
    </source>
</evidence>
<name>A0A368FS03_ANCCA</name>
<evidence type="ECO:0000256" key="4">
    <source>
        <dbReference type="ARBA" id="ARBA00023136"/>
    </source>
</evidence>
<feature type="domain" description="SSD" evidence="8">
    <location>
        <begin position="16"/>
        <end position="172"/>
    </location>
</feature>
<evidence type="ECO:0000256" key="6">
    <source>
        <dbReference type="ARBA" id="ARBA00038046"/>
    </source>
</evidence>
<organism evidence="9 10">
    <name type="scientific">Ancylostoma caninum</name>
    <name type="common">Dog hookworm</name>
    <dbReference type="NCBI Taxonomy" id="29170"/>
    <lineage>
        <taxon>Eukaryota</taxon>
        <taxon>Metazoa</taxon>
        <taxon>Ecdysozoa</taxon>
        <taxon>Nematoda</taxon>
        <taxon>Chromadorea</taxon>
        <taxon>Rhabditida</taxon>
        <taxon>Rhabditina</taxon>
        <taxon>Rhabditomorpha</taxon>
        <taxon>Strongyloidea</taxon>
        <taxon>Ancylostomatidae</taxon>
        <taxon>Ancylostomatinae</taxon>
        <taxon>Ancylostoma</taxon>
    </lineage>
</organism>
<feature type="transmembrane region" description="Helical" evidence="7">
    <location>
        <begin position="147"/>
        <end position="172"/>
    </location>
</feature>